<feature type="binding site" evidence="4">
    <location>
        <position position="154"/>
    </location>
    <ligand>
        <name>a divalent metal cation</name>
        <dbReference type="ChEBI" id="CHEBI:60240"/>
        <label>2</label>
    </ligand>
</feature>
<dbReference type="CDD" id="cd01310">
    <property type="entry name" value="TatD_DNAse"/>
    <property type="match status" value="1"/>
</dbReference>
<evidence type="ECO:0000313" key="6">
    <source>
        <dbReference type="Proteomes" id="UP000292424"/>
    </source>
</evidence>
<dbReference type="PIRSF" id="PIRSF005902">
    <property type="entry name" value="DNase_TatD"/>
    <property type="match status" value="1"/>
</dbReference>
<keyword evidence="2 4" id="KW-0479">Metal-binding</keyword>
<proteinExistence type="inferred from homology"/>
<dbReference type="GO" id="GO:0004536">
    <property type="term" value="F:DNA nuclease activity"/>
    <property type="evidence" value="ECO:0007669"/>
    <property type="project" value="InterPro"/>
</dbReference>
<keyword evidence="3" id="KW-0378">Hydrolase</keyword>
<comment type="similarity">
    <text evidence="1">Belongs to the metallo-dependent hydrolases superfamily. TatD-type hydrolase family.</text>
</comment>
<keyword evidence="6" id="KW-1185">Reference proteome</keyword>
<organism evidence="5 6">
    <name type="scientific">Rhizosphaericola mali</name>
    <dbReference type="NCBI Taxonomy" id="2545455"/>
    <lineage>
        <taxon>Bacteria</taxon>
        <taxon>Pseudomonadati</taxon>
        <taxon>Bacteroidota</taxon>
        <taxon>Chitinophagia</taxon>
        <taxon>Chitinophagales</taxon>
        <taxon>Chitinophagaceae</taxon>
        <taxon>Rhizosphaericola</taxon>
    </lineage>
</organism>
<dbReference type="KEGG" id="arac:E0W69_014675"/>
<dbReference type="Proteomes" id="UP000292424">
    <property type="component" value="Chromosome"/>
</dbReference>
<feature type="binding site" evidence="4">
    <location>
        <position position="7"/>
    </location>
    <ligand>
        <name>a divalent metal cation</name>
        <dbReference type="ChEBI" id="CHEBI:60240"/>
        <label>1</label>
    </ligand>
</feature>
<protein>
    <submittedName>
        <fullName evidence="5">TatD family deoxyribonuclease</fullName>
    </submittedName>
</protein>
<dbReference type="Gene3D" id="3.20.20.140">
    <property type="entry name" value="Metal-dependent hydrolases"/>
    <property type="match status" value="1"/>
</dbReference>
<evidence type="ECO:0000256" key="4">
    <source>
        <dbReference type="PIRSR" id="PIRSR005902-1"/>
    </source>
</evidence>
<dbReference type="NCBIfam" id="TIGR00010">
    <property type="entry name" value="YchF/TatD family DNA exonuclease"/>
    <property type="match status" value="1"/>
</dbReference>
<feature type="binding site" evidence="4">
    <location>
        <position position="129"/>
    </location>
    <ligand>
        <name>a divalent metal cation</name>
        <dbReference type="ChEBI" id="CHEBI:60240"/>
        <label>2</label>
    </ligand>
</feature>
<dbReference type="GO" id="GO:0016788">
    <property type="term" value="F:hydrolase activity, acting on ester bonds"/>
    <property type="evidence" value="ECO:0007669"/>
    <property type="project" value="InterPro"/>
</dbReference>
<evidence type="ECO:0000256" key="2">
    <source>
        <dbReference type="ARBA" id="ARBA00022723"/>
    </source>
</evidence>
<dbReference type="EMBL" id="CP044016">
    <property type="protein sequence ID" value="QES90991.1"/>
    <property type="molecule type" value="Genomic_DNA"/>
</dbReference>
<gene>
    <name evidence="5" type="ORF">E0W69_014675</name>
</gene>
<evidence type="ECO:0000313" key="5">
    <source>
        <dbReference type="EMBL" id="QES90991.1"/>
    </source>
</evidence>
<sequence>MIDSHCHPYSSDFDEDRAAMIERAKKSGISRIYMPAIDSSTHQKMIDLETQYPDYCIAMMGLHPCDVKQETYKNELAIVKNWLDKRPFAAIGEIGLDFYWDKSTEEMQRYAFDIQMQWALEKDLPIVIHARDSTMACVEMVKPFAARGLKGIFHCFGGSAEEANAIIDLGFLLGIGGVFTFKKANMPMNLKDISIDHIVLETDAPYLAPVPFRGKRNESSYIPYILNALSEAKGIPIEEIASRTAKNTLDFFKI</sequence>
<name>A0A5P2GGV1_9BACT</name>
<dbReference type="PANTHER" id="PTHR46124">
    <property type="entry name" value="D-AMINOACYL-TRNA DEACYLASE"/>
    <property type="match status" value="1"/>
</dbReference>
<accession>A0A5P2GGV1</accession>
<dbReference type="Pfam" id="PF01026">
    <property type="entry name" value="TatD_DNase"/>
    <property type="match status" value="1"/>
</dbReference>
<dbReference type="GO" id="GO:0046872">
    <property type="term" value="F:metal ion binding"/>
    <property type="evidence" value="ECO:0007669"/>
    <property type="project" value="UniProtKB-KW"/>
</dbReference>
<dbReference type="GO" id="GO:0005829">
    <property type="term" value="C:cytosol"/>
    <property type="evidence" value="ECO:0007669"/>
    <property type="project" value="TreeGrafter"/>
</dbReference>
<dbReference type="PANTHER" id="PTHR46124:SF4">
    <property type="entry name" value="HYDROLASE TATD"/>
    <property type="match status" value="1"/>
</dbReference>
<feature type="binding site" evidence="4">
    <location>
        <position position="5"/>
    </location>
    <ligand>
        <name>a divalent metal cation</name>
        <dbReference type="ChEBI" id="CHEBI:60240"/>
        <label>1</label>
    </ligand>
</feature>
<dbReference type="OrthoDB" id="9810005at2"/>
<dbReference type="InterPro" id="IPR032466">
    <property type="entry name" value="Metal_Hydrolase"/>
</dbReference>
<dbReference type="InterPro" id="IPR015991">
    <property type="entry name" value="TatD/YcfH-like"/>
</dbReference>
<feature type="binding site" evidence="4">
    <location>
        <position position="203"/>
    </location>
    <ligand>
        <name>a divalent metal cation</name>
        <dbReference type="ChEBI" id="CHEBI:60240"/>
        <label>1</label>
    </ligand>
</feature>
<feature type="binding site" evidence="4">
    <location>
        <position position="93"/>
    </location>
    <ligand>
        <name>a divalent metal cation</name>
        <dbReference type="ChEBI" id="CHEBI:60240"/>
        <label>1</label>
    </ligand>
</feature>
<dbReference type="InterPro" id="IPR001130">
    <property type="entry name" value="TatD-like"/>
</dbReference>
<evidence type="ECO:0000256" key="1">
    <source>
        <dbReference type="ARBA" id="ARBA00009275"/>
    </source>
</evidence>
<dbReference type="SUPFAM" id="SSF51556">
    <property type="entry name" value="Metallo-dependent hydrolases"/>
    <property type="match status" value="1"/>
</dbReference>
<dbReference type="AlphaFoldDB" id="A0A5P2GGV1"/>
<dbReference type="FunFam" id="3.20.20.140:FF:000005">
    <property type="entry name" value="TatD family hydrolase"/>
    <property type="match status" value="1"/>
</dbReference>
<evidence type="ECO:0000256" key="3">
    <source>
        <dbReference type="ARBA" id="ARBA00022801"/>
    </source>
</evidence>
<reference evidence="5 6" key="1">
    <citation type="submission" date="2019-09" db="EMBL/GenBank/DDBJ databases">
        <title>Complete genome sequence of Arachidicoccus sp. B3-10 isolated from apple orchard soil.</title>
        <authorList>
            <person name="Kim H.S."/>
            <person name="Han K.-I."/>
            <person name="Suh M.K."/>
            <person name="Lee K.C."/>
            <person name="Eom M.K."/>
            <person name="Kim J.-S."/>
            <person name="Kang S.W."/>
            <person name="Sin Y."/>
            <person name="Lee J.-S."/>
        </authorList>
    </citation>
    <scope>NUCLEOTIDE SEQUENCE [LARGE SCALE GENOMIC DNA]</scope>
    <source>
        <strain evidence="5 6">B3-10</strain>
    </source>
</reference>